<dbReference type="InterPro" id="IPR036590">
    <property type="entry name" value="SRAP-like"/>
</dbReference>
<evidence type="ECO:0000256" key="9">
    <source>
        <dbReference type="SAM" id="MobiDB-lite"/>
    </source>
</evidence>
<evidence type="ECO:0000256" key="3">
    <source>
        <dbReference type="ARBA" id="ARBA00022763"/>
    </source>
</evidence>
<feature type="compositionally biased region" description="Acidic residues" evidence="9">
    <location>
        <begin position="230"/>
        <end position="239"/>
    </location>
</feature>
<dbReference type="Gene3D" id="3.90.1680.10">
    <property type="entry name" value="SOS response associated peptidase-like"/>
    <property type="match status" value="1"/>
</dbReference>
<comment type="similarity">
    <text evidence="1 8">Belongs to the SOS response-associated peptidase family.</text>
</comment>
<keyword evidence="6" id="KW-0238">DNA-binding</keyword>
<keyword evidence="4 8" id="KW-0378">Hydrolase</keyword>
<evidence type="ECO:0000256" key="6">
    <source>
        <dbReference type="ARBA" id="ARBA00023125"/>
    </source>
</evidence>
<gene>
    <name evidence="10" type="ORF">SAMN06295970_12770</name>
</gene>
<name>A0ABY1QQ75_9BURK</name>
<dbReference type="PANTHER" id="PTHR13604">
    <property type="entry name" value="DC12-RELATED"/>
    <property type="match status" value="1"/>
</dbReference>
<feature type="region of interest" description="Disordered" evidence="9">
    <location>
        <begin position="219"/>
        <end position="239"/>
    </location>
</feature>
<organism evidence="10 11">
    <name type="scientific">Noviherbaspirillum suwonense</name>
    <dbReference type="NCBI Taxonomy" id="1224511"/>
    <lineage>
        <taxon>Bacteria</taxon>
        <taxon>Pseudomonadati</taxon>
        <taxon>Pseudomonadota</taxon>
        <taxon>Betaproteobacteria</taxon>
        <taxon>Burkholderiales</taxon>
        <taxon>Oxalobacteraceae</taxon>
        <taxon>Noviherbaspirillum</taxon>
    </lineage>
</organism>
<accession>A0ABY1QQ75</accession>
<evidence type="ECO:0000256" key="4">
    <source>
        <dbReference type="ARBA" id="ARBA00022801"/>
    </source>
</evidence>
<proteinExistence type="inferred from homology"/>
<dbReference type="Proteomes" id="UP001158049">
    <property type="component" value="Unassembled WGS sequence"/>
</dbReference>
<dbReference type="SUPFAM" id="SSF143081">
    <property type="entry name" value="BB1717-like"/>
    <property type="match status" value="1"/>
</dbReference>
<keyword evidence="2 8" id="KW-0645">Protease</keyword>
<evidence type="ECO:0000256" key="1">
    <source>
        <dbReference type="ARBA" id="ARBA00008136"/>
    </source>
</evidence>
<dbReference type="EMBL" id="FXUL01000027">
    <property type="protein sequence ID" value="SMP77958.1"/>
    <property type="molecule type" value="Genomic_DNA"/>
</dbReference>
<dbReference type="InterPro" id="IPR003738">
    <property type="entry name" value="SRAP"/>
</dbReference>
<evidence type="ECO:0000256" key="8">
    <source>
        <dbReference type="RuleBase" id="RU364100"/>
    </source>
</evidence>
<evidence type="ECO:0000256" key="7">
    <source>
        <dbReference type="ARBA" id="ARBA00023239"/>
    </source>
</evidence>
<keyword evidence="7" id="KW-0456">Lyase</keyword>
<keyword evidence="3" id="KW-0227">DNA damage</keyword>
<evidence type="ECO:0000256" key="5">
    <source>
        <dbReference type="ARBA" id="ARBA00023124"/>
    </source>
</evidence>
<protein>
    <recommendedName>
        <fullName evidence="8">Abasic site processing protein</fullName>
        <ecNumber evidence="8">3.4.-.-</ecNumber>
    </recommendedName>
</protein>
<sequence>MCGRITQYRKAQEYMEALHVPAAVSEEAAAREPSYNTPPGSTPWLIHFLDPSGPMIDTVKWGYRPRWAAEKGIPLAINARIEKAATGRYFRHMWLHGRVLVPADGWYEWTGKAGHKQPWYIRRKSDEPMFLAAITNVRLDRENPEGSGFVIVTAAADAGMVDIHDRRPVVLSPDDARMWLDPDLPAEQAEHLARSMAVPADEFTWHAVSKAVNRVGNSTPELIAPVDPDALADAEDEEA</sequence>
<dbReference type="EC" id="3.4.-.-" evidence="8"/>
<keyword evidence="11" id="KW-1185">Reference proteome</keyword>
<dbReference type="Pfam" id="PF02586">
    <property type="entry name" value="SRAP"/>
    <property type="match status" value="1"/>
</dbReference>
<comment type="caution">
    <text evidence="10">The sequence shown here is derived from an EMBL/GenBank/DDBJ whole genome shotgun (WGS) entry which is preliminary data.</text>
</comment>
<dbReference type="RefSeq" id="WP_283445011.1">
    <property type="nucleotide sequence ID" value="NZ_FXUL01000027.1"/>
</dbReference>
<evidence type="ECO:0000313" key="10">
    <source>
        <dbReference type="EMBL" id="SMP77958.1"/>
    </source>
</evidence>
<keyword evidence="5" id="KW-0190">Covalent protein-DNA linkage</keyword>
<dbReference type="PANTHER" id="PTHR13604:SF0">
    <property type="entry name" value="ABASIC SITE PROCESSING PROTEIN HMCES"/>
    <property type="match status" value="1"/>
</dbReference>
<reference evidence="10 11" key="1">
    <citation type="submission" date="2017-05" db="EMBL/GenBank/DDBJ databases">
        <authorList>
            <person name="Varghese N."/>
            <person name="Submissions S."/>
        </authorList>
    </citation>
    <scope>NUCLEOTIDE SEQUENCE [LARGE SCALE GENOMIC DNA]</scope>
    <source>
        <strain evidence="10 11">DSM 26001</strain>
    </source>
</reference>
<evidence type="ECO:0000313" key="11">
    <source>
        <dbReference type="Proteomes" id="UP001158049"/>
    </source>
</evidence>
<evidence type="ECO:0000256" key="2">
    <source>
        <dbReference type="ARBA" id="ARBA00022670"/>
    </source>
</evidence>